<proteinExistence type="predicted"/>
<reference evidence="3" key="1">
    <citation type="journal article" date="2019" name="Int. J. Syst. Evol. Microbiol.">
        <title>The Global Catalogue of Microorganisms (GCM) 10K type strain sequencing project: providing services to taxonomists for standard genome sequencing and annotation.</title>
        <authorList>
            <consortium name="The Broad Institute Genomics Platform"/>
            <consortium name="The Broad Institute Genome Sequencing Center for Infectious Disease"/>
            <person name="Wu L."/>
            <person name="Ma J."/>
        </authorList>
    </citation>
    <scope>NUCLEOTIDE SEQUENCE [LARGE SCALE GENOMIC DNA]</scope>
    <source>
        <strain evidence="3">KCTC 42217</strain>
    </source>
</reference>
<sequence length="153" mass="17396">MKQIVITAALLLLFNVSVRSQTVDYNLMKSMMSQSDSSAMASLTKMGYKPNKDGDYRYVADNKVLAFVSYAKAMPESGQSSSYWAFQLRGKKAYSPVFKEIKKNATVTTGTHFGKPKTEYKSPEGIYYYPFEDSMFDGLYWVYASRESLLDKK</sequence>
<dbReference type="Proteomes" id="UP001597387">
    <property type="component" value="Unassembled WGS sequence"/>
</dbReference>
<feature type="chain" id="PRO_5046401166" evidence="1">
    <location>
        <begin position="21"/>
        <end position="153"/>
    </location>
</feature>
<dbReference type="RefSeq" id="WP_255902936.1">
    <property type="nucleotide sequence ID" value="NZ_JAFMZO010000003.1"/>
</dbReference>
<protein>
    <submittedName>
        <fullName evidence="2">Uncharacterized protein</fullName>
    </submittedName>
</protein>
<comment type="caution">
    <text evidence="2">The sequence shown here is derived from an EMBL/GenBank/DDBJ whole genome shotgun (WGS) entry which is preliminary data.</text>
</comment>
<organism evidence="2 3">
    <name type="scientific">Paradesertivirga mongoliensis</name>
    <dbReference type="NCBI Taxonomy" id="2100740"/>
    <lineage>
        <taxon>Bacteria</taxon>
        <taxon>Pseudomonadati</taxon>
        <taxon>Bacteroidota</taxon>
        <taxon>Sphingobacteriia</taxon>
        <taxon>Sphingobacteriales</taxon>
        <taxon>Sphingobacteriaceae</taxon>
        <taxon>Paradesertivirga</taxon>
    </lineage>
</organism>
<keyword evidence="1" id="KW-0732">Signal</keyword>
<name>A0ABW4ZMH0_9SPHI</name>
<evidence type="ECO:0000313" key="2">
    <source>
        <dbReference type="EMBL" id="MFD2162774.1"/>
    </source>
</evidence>
<accession>A0ABW4ZMH0</accession>
<keyword evidence="3" id="KW-1185">Reference proteome</keyword>
<gene>
    <name evidence="2" type="ORF">ACFSJU_10255</name>
</gene>
<evidence type="ECO:0000256" key="1">
    <source>
        <dbReference type="SAM" id="SignalP"/>
    </source>
</evidence>
<dbReference type="EMBL" id="JBHUHZ010000001">
    <property type="protein sequence ID" value="MFD2162774.1"/>
    <property type="molecule type" value="Genomic_DNA"/>
</dbReference>
<feature type="signal peptide" evidence="1">
    <location>
        <begin position="1"/>
        <end position="20"/>
    </location>
</feature>
<evidence type="ECO:0000313" key="3">
    <source>
        <dbReference type="Proteomes" id="UP001597387"/>
    </source>
</evidence>